<keyword evidence="2" id="KW-1185">Reference proteome</keyword>
<organism evidence="1 2">
    <name type="scientific">Pleurodeles waltl</name>
    <name type="common">Iberian ribbed newt</name>
    <dbReference type="NCBI Taxonomy" id="8319"/>
    <lineage>
        <taxon>Eukaryota</taxon>
        <taxon>Metazoa</taxon>
        <taxon>Chordata</taxon>
        <taxon>Craniata</taxon>
        <taxon>Vertebrata</taxon>
        <taxon>Euteleostomi</taxon>
        <taxon>Amphibia</taxon>
        <taxon>Batrachia</taxon>
        <taxon>Caudata</taxon>
        <taxon>Salamandroidea</taxon>
        <taxon>Salamandridae</taxon>
        <taxon>Pleurodelinae</taxon>
        <taxon>Pleurodeles</taxon>
    </lineage>
</organism>
<dbReference type="EMBL" id="JANPWB010000010">
    <property type="protein sequence ID" value="KAJ1137739.1"/>
    <property type="molecule type" value="Genomic_DNA"/>
</dbReference>
<evidence type="ECO:0000313" key="1">
    <source>
        <dbReference type="EMBL" id="KAJ1137739.1"/>
    </source>
</evidence>
<name>A0AAV7QDP3_PLEWA</name>
<evidence type="ECO:0000313" key="2">
    <source>
        <dbReference type="Proteomes" id="UP001066276"/>
    </source>
</evidence>
<proteinExistence type="predicted"/>
<sequence>MSATRVHSYNKNEKKLRRLRIVKDLLLRVIAVYQRSAQIQTIVSPVPTPRPARNQGPSTELAYSDVQSASEYEAAQEALGHYGATSNQHVIIIQDPRAVQETLRSLAATTRLGPRVRRE</sequence>
<dbReference type="AlphaFoldDB" id="A0AAV7QDP3"/>
<comment type="caution">
    <text evidence="1">The sequence shown here is derived from an EMBL/GenBank/DDBJ whole genome shotgun (WGS) entry which is preliminary data.</text>
</comment>
<protein>
    <submittedName>
        <fullName evidence="1">Uncharacterized protein</fullName>
    </submittedName>
</protein>
<gene>
    <name evidence="1" type="ORF">NDU88_004136</name>
</gene>
<accession>A0AAV7QDP3</accession>
<reference evidence="1" key="1">
    <citation type="journal article" date="2022" name="bioRxiv">
        <title>Sequencing and chromosome-scale assembly of the giantPleurodeles waltlgenome.</title>
        <authorList>
            <person name="Brown T."/>
            <person name="Elewa A."/>
            <person name="Iarovenko S."/>
            <person name="Subramanian E."/>
            <person name="Araus A.J."/>
            <person name="Petzold A."/>
            <person name="Susuki M."/>
            <person name="Suzuki K.-i.T."/>
            <person name="Hayashi T."/>
            <person name="Toyoda A."/>
            <person name="Oliveira C."/>
            <person name="Osipova E."/>
            <person name="Leigh N.D."/>
            <person name="Simon A."/>
            <person name="Yun M.H."/>
        </authorList>
    </citation>
    <scope>NUCLEOTIDE SEQUENCE</scope>
    <source>
        <strain evidence="1">20211129_DDA</strain>
        <tissue evidence="1">Liver</tissue>
    </source>
</reference>
<dbReference type="Proteomes" id="UP001066276">
    <property type="component" value="Chromosome 6"/>
</dbReference>